<dbReference type="AlphaFoldDB" id="A0A1M6HKU3"/>
<keyword evidence="1" id="KW-1133">Transmembrane helix</keyword>
<accession>A0A1M6HKU3</accession>
<evidence type="ECO:0000313" key="2">
    <source>
        <dbReference type="EMBL" id="SHJ22793.1"/>
    </source>
</evidence>
<dbReference type="EMBL" id="FQZA01000006">
    <property type="protein sequence ID" value="SHJ22793.1"/>
    <property type="molecule type" value="Genomic_DNA"/>
</dbReference>
<organism evidence="2 3">
    <name type="scientific">Palleronia salina</name>
    <dbReference type="NCBI Taxonomy" id="313368"/>
    <lineage>
        <taxon>Bacteria</taxon>
        <taxon>Pseudomonadati</taxon>
        <taxon>Pseudomonadota</taxon>
        <taxon>Alphaproteobacteria</taxon>
        <taxon>Rhodobacterales</taxon>
        <taxon>Roseobacteraceae</taxon>
        <taxon>Palleronia</taxon>
    </lineage>
</organism>
<keyword evidence="1" id="KW-0812">Transmembrane</keyword>
<sequence>MFTPRNILIAALAGVLGCIANALAIVALNAEAALMPLILSAGREFWSVVFALALIPIFARLSGAAAWITGFVVLEALASLSAKLIWGAGAPWSFVLTVNGVYAVVAVGVYGVGRERVAG</sequence>
<dbReference type="Proteomes" id="UP000184040">
    <property type="component" value="Unassembled WGS sequence"/>
</dbReference>
<keyword evidence="3" id="KW-1185">Reference proteome</keyword>
<dbReference type="PROSITE" id="PS51257">
    <property type="entry name" value="PROKAR_LIPOPROTEIN"/>
    <property type="match status" value="1"/>
</dbReference>
<dbReference type="RefSeq" id="WP_073128684.1">
    <property type="nucleotide sequence ID" value="NZ_FQZA01000006.1"/>
</dbReference>
<keyword evidence="1" id="KW-0472">Membrane</keyword>
<evidence type="ECO:0000313" key="3">
    <source>
        <dbReference type="Proteomes" id="UP000184040"/>
    </source>
</evidence>
<protein>
    <submittedName>
        <fullName evidence="2">Uncharacterized protein</fullName>
    </submittedName>
</protein>
<name>A0A1M6HKU3_9RHOB</name>
<proteinExistence type="predicted"/>
<reference evidence="2 3" key="1">
    <citation type="submission" date="2016-11" db="EMBL/GenBank/DDBJ databases">
        <authorList>
            <person name="Jaros S."/>
            <person name="Januszkiewicz K."/>
            <person name="Wedrychowicz H."/>
        </authorList>
    </citation>
    <scope>NUCLEOTIDE SEQUENCE [LARGE SCALE GENOMIC DNA]</scope>
    <source>
        <strain evidence="2 3">DSM 26892</strain>
    </source>
</reference>
<evidence type="ECO:0000256" key="1">
    <source>
        <dbReference type="SAM" id="Phobius"/>
    </source>
</evidence>
<gene>
    <name evidence="2" type="ORF">SAMN04488012_10652</name>
</gene>
<feature type="transmembrane region" description="Helical" evidence="1">
    <location>
        <begin position="92"/>
        <end position="113"/>
    </location>
</feature>